<keyword evidence="3" id="KW-1185">Reference proteome</keyword>
<feature type="domain" description="DUF6036" evidence="1">
    <location>
        <begin position="24"/>
        <end position="131"/>
    </location>
</feature>
<dbReference type="Proteomes" id="UP001138997">
    <property type="component" value="Unassembled WGS sequence"/>
</dbReference>
<organism evidence="2 3">
    <name type="scientific">Kineosporia babensis</name>
    <dbReference type="NCBI Taxonomy" id="499548"/>
    <lineage>
        <taxon>Bacteria</taxon>
        <taxon>Bacillati</taxon>
        <taxon>Actinomycetota</taxon>
        <taxon>Actinomycetes</taxon>
        <taxon>Kineosporiales</taxon>
        <taxon>Kineosporiaceae</taxon>
        <taxon>Kineosporia</taxon>
    </lineage>
</organism>
<evidence type="ECO:0000313" key="2">
    <source>
        <dbReference type="EMBL" id="MCD5310394.1"/>
    </source>
</evidence>
<sequence length="189" mass="20888">MSDLSPELSRPRMEHLLALLNVRLKERGVRASIYVVGGAAIALSVRNDRRTRDIDVLASDSAVLEEAATVARAEKMSPRWLNQAARPWIPPHPAISLPELPGLRVVFAPPEHLMAMKLVAMRRQDLRDIVALAREIGMLEAGAEDYADLLERVYGDEYALQQVLGVPLEQVRGEAVARGEMALQAINLI</sequence>
<dbReference type="EMBL" id="JAJOMB010000002">
    <property type="protein sequence ID" value="MCD5310394.1"/>
    <property type="molecule type" value="Genomic_DNA"/>
</dbReference>
<dbReference type="RefSeq" id="WP_231439318.1">
    <property type="nucleotide sequence ID" value="NZ_JAJOMB010000002.1"/>
</dbReference>
<dbReference type="SUPFAM" id="SSF81301">
    <property type="entry name" value="Nucleotidyltransferase"/>
    <property type="match status" value="1"/>
</dbReference>
<proteinExistence type="predicted"/>
<dbReference type="Pfam" id="PF19502">
    <property type="entry name" value="DUF6036"/>
    <property type="match status" value="1"/>
</dbReference>
<evidence type="ECO:0000259" key="1">
    <source>
        <dbReference type="Pfam" id="PF19502"/>
    </source>
</evidence>
<name>A0A9X1NAN9_9ACTN</name>
<evidence type="ECO:0000313" key="3">
    <source>
        <dbReference type="Proteomes" id="UP001138997"/>
    </source>
</evidence>
<accession>A0A9X1NAN9</accession>
<dbReference type="AlphaFoldDB" id="A0A9X1NAN9"/>
<comment type="caution">
    <text evidence="2">The sequence shown here is derived from an EMBL/GenBank/DDBJ whole genome shotgun (WGS) entry which is preliminary data.</text>
</comment>
<gene>
    <name evidence="2" type="ORF">LR394_05775</name>
</gene>
<protein>
    <submittedName>
        <fullName evidence="2">Nucleotidyltransferase</fullName>
    </submittedName>
</protein>
<reference evidence="2" key="1">
    <citation type="submission" date="2021-11" db="EMBL/GenBank/DDBJ databases">
        <title>Streptomyces corallinus and Kineosporia corallina sp. nov., two new coral-derived marine actinobacteria.</title>
        <authorList>
            <person name="Buangrab K."/>
            <person name="Sutthacheep M."/>
            <person name="Yeemin T."/>
            <person name="Harunari E."/>
            <person name="Igarashi Y."/>
            <person name="Sripreechasak P."/>
            <person name="Kanchanasin P."/>
            <person name="Tanasupawat S."/>
            <person name="Phongsopitanun W."/>
        </authorList>
    </citation>
    <scope>NUCLEOTIDE SEQUENCE</scope>
    <source>
        <strain evidence="2">JCM 31032</strain>
    </source>
</reference>
<dbReference type="InterPro" id="IPR045792">
    <property type="entry name" value="DUF6036"/>
</dbReference>
<dbReference type="InterPro" id="IPR043519">
    <property type="entry name" value="NT_sf"/>
</dbReference>